<evidence type="ECO:0000259" key="1">
    <source>
        <dbReference type="Pfam" id="PF00534"/>
    </source>
</evidence>
<name>A0A7M1S3F2_9BACT</name>
<dbReference type="PANTHER" id="PTHR45947">
    <property type="entry name" value="SULFOQUINOVOSYL TRANSFERASE SQD2"/>
    <property type="match status" value="1"/>
</dbReference>
<dbReference type="InterPro" id="IPR050194">
    <property type="entry name" value="Glycosyltransferase_grp1"/>
</dbReference>
<dbReference type="Proteomes" id="UP000595074">
    <property type="component" value="Chromosome"/>
</dbReference>
<proteinExistence type="predicted"/>
<dbReference type="PANTHER" id="PTHR45947:SF3">
    <property type="entry name" value="SULFOQUINOVOSYL TRANSFERASE SQD2"/>
    <property type="match status" value="1"/>
</dbReference>
<protein>
    <submittedName>
        <fullName evidence="3">Glycosyltransferase</fullName>
    </submittedName>
</protein>
<evidence type="ECO:0000313" key="4">
    <source>
        <dbReference type="Proteomes" id="UP000595074"/>
    </source>
</evidence>
<evidence type="ECO:0000313" key="3">
    <source>
        <dbReference type="EMBL" id="QOR61955.1"/>
    </source>
</evidence>
<evidence type="ECO:0000259" key="2">
    <source>
        <dbReference type="Pfam" id="PF13439"/>
    </source>
</evidence>
<dbReference type="Pfam" id="PF13692">
    <property type="entry name" value="Glyco_trans_1_4"/>
    <property type="match status" value="1"/>
</dbReference>
<dbReference type="AlphaFoldDB" id="A0A7M1S3F2"/>
<dbReference type="InterPro" id="IPR028098">
    <property type="entry name" value="Glyco_trans_4-like_N"/>
</dbReference>
<gene>
    <name evidence="3" type="ORF">IMZ28_00225</name>
</gene>
<dbReference type="EMBL" id="CP063164">
    <property type="protein sequence ID" value="QOR61955.1"/>
    <property type="molecule type" value="Genomic_DNA"/>
</dbReference>
<organism evidence="3 4">
    <name type="scientific">Sulfurovum indicum</name>
    <dbReference type="NCBI Taxonomy" id="2779528"/>
    <lineage>
        <taxon>Bacteria</taxon>
        <taxon>Pseudomonadati</taxon>
        <taxon>Campylobacterota</taxon>
        <taxon>Epsilonproteobacteria</taxon>
        <taxon>Campylobacterales</taxon>
        <taxon>Sulfurovaceae</taxon>
        <taxon>Sulfurovum</taxon>
    </lineage>
</organism>
<dbReference type="KEGG" id="sinu:IMZ28_00225"/>
<accession>A0A7M1S3F2</accession>
<feature type="domain" description="Glycosyl transferase family 1" evidence="1">
    <location>
        <begin position="587"/>
        <end position="759"/>
    </location>
</feature>
<dbReference type="InterPro" id="IPR001296">
    <property type="entry name" value="Glyco_trans_1"/>
</dbReference>
<reference evidence="3 4" key="1">
    <citation type="submission" date="2020-10" db="EMBL/GenBank/DDBJ databases">
        <title>The genome of sulfurovum sp.</title>
        <authorList>
            <person name="Xie S."/>
            <person name="Shao Z."/>
            <person name="Jiang L."/>
        </authorList>
    </citation>
    <scope>NUCLEOTIDE SEQUENCE [LARGE SCALE GENOMIC DNA]</scope>
    <source>
        <strain evidence="3 4">ST-419</strain>
    </source>
</reference>
<dbReference type="CDD" id="cd03801">
    <property type="entry name" value="GT4_PimA-like"/>
    <property type="match status" value="1"/>
</dbReference>
<dbReference type="Gene3D" id="3.40.50.2000">
    <property type="entry name" value="Glycogen Phosphorylase B"/>
    <property type="match status" value="3"/>
</dbReference>
<keyword evidence="3" id="KW-0808">Transferase</keyword>
<keyword evidence="4" id="KW-1185">Reference proteome</keyword>
<dbReference type="Pfam" id="PF00534">
    <property type="entry name" value="Glycos_transf_1"/>
    <property type="match status" value="1"/>
</dbReference>
<dbReference type="Pfam" id="PF13439">
    <property type="entry name" value="Glyco_transf_4"/>
    <property type="match status" value="1"/>
</dbReference>
<sequence>MKNLLYIDRAFVDAIGGDKNRSRYLYRTLQKYTNVYTCIIKEASECKEENASLELPVAQKGSRLLPDAIAGFSEESKERFVSFIRKHGISVLFFRTIAFSPLALYAQKKIPGLDIIIDADLILSRLMDQAWKKNRSFAGRYYLIEKMKLSLFEKKLYKHKFTFLFSNEEECRNIKDRNTGCQVKYLPNTTHLRPKQPDCPDSRVILFYGAMDSTANRDAYAYIHDTLYDAIKDDLEQNDYEIHVVGKGCDALAPSRHERIKILGKVDSIEEVILKSSFVLLPIYIASGTNTRVIETAMAGRALLTTPLGMEGLSGPKEREYVASDMNDMAAKIKRLMQDREYRMGNAQKLQDSIVSSFSYENFENRLKEIVQEPNGKKVSLVHIPRRFTQKSWGGTETVVMNSAHYLKPMGYESAIYTSKALDGNAKEEMDQVPIRRFDYFYPFFGLSEQQKRAFDAIGGNLFSFSLLFALLRKKKMDIIHLHTLKRMGAIARTVAKWRNIPYVITLHGGYFNIDTEETNHRQEQLQNGFEWGRILGWIFGSRKVMDDAAAIITLSQEEYDRAYKKYGSKVHYLSNGVNVEKFSKGDKTAFKKAYNIPESKKMVLCSARIDTQKNQMLLMEAFNRLGKEMDDLHLVFLGAVSDDAYFETLQAYIEANGLGSKVTFVKDLTPKDQLLVDAYRGAEMLVLPSRHEPFGMVILEAWSAGTPVVASRTGGIAKIITHGRNGLLFENGNDDDLYLQMKTLLGDKTLREALVKSACEDVEQYDWKSVAENLDSIYADVLKNG</sequence>
<dbReference type="GO" id="GO:0016757">
    <property type="term" value="F:glycosyltransferase activity"/>
    <property type="evidence" value="ECO:0007669"/>
    <property type="project" value="InterPro"/>
</dbReference>
<dbReference type="RefSeq" id="WP_197548659.1">
    <property type="nucleotide sequence ID" value="NZ_CP063164.1"/>
</dbReference>
<feature type="domain" description="Glycosyltransferase subfamily 4-like N-terminal" evidence="2">
    <location>
        <begin position="393"/>
        <end position="581"/>
    </location>
</feature>
<dbReference type="SUPFAM" id="SSF53756">
    <property type="entry name" value="UDP-Glycosyltransferase/glycogen phosphorylase"/>
    <property type="match status" value="2"/>
</dbReference>